<dbReference type="InterPro" id="IPR040200">
    <property type="entry name" value="Mug57-like"/>
</dbReference>
<dbReference type="Pfam" id="PF02469">
    <property type="entry name" value="Fasciclin"/>
    <property type="match status" value="1"/>
</dbReference>
<gene>
    <name evidence="4" type="ORF">D9756_006162</name>
</gene>
<dbReference type="SUPFAM" id="SSF82153">
    <property type="entry name" value="FAS1 domain"/>
    <property type="match status" value="1"/>
</dbReference>
<dbReference type="SMART" id="SM00554">
    <property type="entry name" value="FAS1"/>
    <property type="match status" value="1"/>
</dbReference>
<dbReference type="PROSITE" id="PS50213">
    <property type="entry name" value="FAS1"/>
    <property type="match status" value="1"/>
</dbReference>
<dbReference type="PANTHER" id="PTHR28156:SF1">
    <property type="entry name" value="FAS1 DOMAIN-CONTAINING PROTEIN YDR262W"/>
    <property type="match status" value="1"/>
</dbReference>
<feature type="signal peptide" evidence="2">
    <location>
        <begin position="1"/>
        <end position="19"/>
    </location>
</feature>
<evidence type="ECO:0000256" key="1">
    <source>
        <dbReference type="ARBA" id="ARBA00022729"/>
    </source>
</evidence>
<proteinExistence type="predicted"/>
<sequence length="199" mass="22251">MKLQHLSLVFLPFISLVSASSSEQITMGSIHNPFVPEKHTHPTLSDLLTIEQSASIFYSYARELELSKMFNDQNIKATLFVPTNKAVMSLARKPHQGQGSGAILDDIHITEDEYERKSRENVERWVSAHIIPKFPINLDSNEHPTLLDGKSISFKPISKGDNKEPAWTRVTLNDGAHILSMKEASNGVLYLIDTAISPE</sequence>
<evidence type="ECO:0000256" key="2">
    <source>
        <dbReference type="SAM" id="SignalP"/>
    </source>
</evidence>
<name>A0A8H5FXI7_9AGAR</name>
<dbReference type="Gene3D" id="2.30.180.10">
    <property type="entry name" value="FAS1 domain"/>
    <property type="match status" value="1"/>
</dbReference>
<keyword evidence="5" id="KW-1185">Reference proteome</keyword>
<dbReference type="Proteomes" id="UP000559027">
    <property type="component" value="Unassembled WGS sequence"/>
</dbReference>
<evidence type="ECO:0000313" key="4">
    <source>
        <dbReference type="EMBL" id="KAF5352826.1"/>
    </source>
</evidence>
<organism evidence="4 5">
    <name type="scientific">Leucocoprinus leucothites</name>
    <dbReference type="NCBI Taxonomy" id="201217"/>
    <lineage>
        <taxon>Eukaryota</taxon>
        <taxon>Fungi</taxon>
        <taxon>Dikarya</taxon>
        <taxon>Basidiomycota</taxon>
        <taxon>Agaricomycotina</taxon>
        <taxon>Agaricomycetes</taxon>
        <taxon>Agaricomycetidae</taxon>
        <taxon>Agaricales</taxon>
        <taxon>Agaricineae</taxon>
        <taxon>Agaricaceae</taxon>
        <taxon>Leucocoprinus</taxon>
    </lineage>
</organism>
<feature type="chain" id="PRO_5033988707" description="FAS1 domain-containing protein" evidence="2">
    <location>
        <begin position="20"/>
        <end position="199"/>
    </location>
</feature>
<dbReference type="AlphaFoldDB" id="A0A8H5FXI7"/>
<keyword evidence="1 2" id="KW-0732">Signal</keyword>
<accession>A0A8H5FXI7</accession>
<evidence type="ECO:0000313" key="5">
    <source>
        <dbReference type="Proteomes" id="UP000559027"/>
    </source>
</evidence>
<dbReference type="EMBL" id="JAACJO010000011">
    <property type="protein sequence ID" value="KAF5352826.1"/>
    <property type="molecule type" value="Genomic_DNA"/>
</dbReference>
<dbReference type="OrthoDB" id="5551751at2759"/>
<dbReference type="PANTHER" id="PTHR28156">
    <property type="entry name" value="FAS1 DOMAIN-CONTAINING PROTEIN YDR262W"/>
    <property type="match status" value="1"/>
</dbReference>
<dbReference type="InterPro" id="IPR000782">
    <property type="entry name" value="FAS1_domain"/>
</dbReference>
<feature type="domain" description="FAS1" evidence="3">
    <location>
        <begin position="41"/>
        <end position="196"/>
    </location>
</feature>
<reference evidence="4 5" key="1">
    <citation type="journal article" date="2020" name="ISME J.">
        <title>Uncovering the hidden diversity of litter-decomposition mechanisms in mushroom-forming fungi.</title>
        <authorList>
            <person name="Floudas D."/>
            <person name="Bentzer J."/>
            <person name="Ahren D."/>
            <person name="Johansson T."/>
            <person name="Persson P."/>
            <person name="Tunlid A."/>
        </authorList>
    </citation>
    <scope>NUCLEOTIDE SEQUENCE [LARGE SCALE GENOMIC DNA]</scope>
    <source>
        <strain evidence="4 5">CBS 146.42</strain>
    </source>
</reference>
<evidence type="ECO:0000259" key="3">
    <source>
        <dbReference type="PROSITE" id="PS50213"/>
    </source>
</evidence>
<dbReference type="InterPro" id="IPR036378">
    <property type="entry name" value="FAS1_dom_sf"/>
</dbReference>
<comment type="caution">
    <text evidence="4">The sequence shown here is derived from an EMBL/GenBank/DDBJ whole genome shotgun (WGS) entry which is preliminary data.</text>
</comment>
<protein>
    <recommendedName>
        <fullName evidence="3">FAS1 domain-containing protein</fullName>
    </recommendedName>
</protein>